<reference evidence="5 6" key="1">
    <citation type="journal article" date="2023" name="Elife">
        <title>Identification of key yeast species and microbe-microbe interactions impacting larval growth of Drosophila in the wild.</title>
        <authorList>
            <person name="Mure A."/>
            <person name="Sugiura Y."/>
            <person name="Maeda R."/>
            <person name="Honda K."/>
            <person name="Sakurai N."/>
            <person name="Takahashi Y."/>
            <person name="Watada M."/>
            <person name="Katoh T."/>
            <person name="Gotoh A."/>
            <person name="Gotoh Y."/>
            <person name="Taniguchi I."/>
            <person name="Nakamura K."/>
            <person name="Hayashi T."/>
            <person name="Katayama T."/>
            <person name="Uemura T."/>
            <person name="Hattori Y."/>
        </authorList>
    </citation>
    <scope>NUCLEOTIDE SEQUENCE [LARGE SCALE GENOMIC DNA]</scope>
    <source>
        <strain evidence="5 6">SC-9</strain>
    </source>
</reference>
<name>A0AAV5QHK7_9ASCO</name>
<comment type="caution">
    <text evidence="5">The sequence shown here is derived from an EMBL/GenBank/DDBJ whole genome shotgun (WGS) entry which is preliminary data.</text>
</comment>
<dbReference type="InterPro" id="IPR025928">
    <property type="entry name" value="Flocculin_t3_rpt"/>
</dbReference>
<sequence>MKLSTATAFLSASSTAMAIGNYTNSTSYVYVSDIDTTVITITNCGTLTCSETPVTTGLTVITETKEFITTEYTTYCPLTAATVVPAPTLTPTPVPSKASTQAPPVTTEVSTPAKPAPSSSSFTSVVSNSTSKSYSSILVGEGSKSFIHVSSALALVALFML</sequence>
<evidence type="ECO:0000313" key="5">
    <source>
        <dbReference type="EMBL" id="GMM34117.1"/>
    </source>
</evidence>
<dbReference type="GeneID" id="90072096"/>
<evidence type="ECO:0000256" key="4">
    <source>
        <dbReference type="SAM" id="SignalP"/>
    </source>
</evidence>
<evidence type="ECO:0000256" key="3">
    <source>
        <dbReference type="SAM" id="MobiDB-lite"/>
    </source>
</evidence>
<keyword evidence="6" id="KW-1185">Reference proteome</keyword>
<evidence type="ECO:0000256" key="1">
    <source>
        <dbReference type="ARBA" id="ARBA00022729"/>
    </source>
</evidence>
<gene>
    <name evidence="5" type="ORF">DASC09_014420</name>
</gene>
<proteinExistence type="predicted"/>
<evidence type="ECO:0000313" key="6">
    <source>
        <dbReference type="Proteomes" id="UP001360560"/>
    </source>
</evidence>
<dbReference type="RefSeq" id="XP_064851117.1">
    <property type="nucleotide sequence ID" value="XM_064995045.1"/>
</dbReference>
<feature type="region of interest" description="Disordered" evidence="3">
    <location>
        <begin position="92"/>
        <end position="122"/>
    </location>
</feature>
<dbReference type="AlphaFoldDB" id="A0AAV5QHK7"/>
<feature type="signal peptide" evidence="4">
    <location>
        <begin position="1"/>
        <end position="18"/>
    </location>
</feature>
<accession>A0AAV5QHK7</accession>
<feature type="compositionally biased region" description="Polar residues" evidence="3">
    <location>
        <begin position="97"/>
        <end position="108"/>
    </location>
</feature>
<keyword evidence="1 4" id="KW-0732">Signal</keyword>
<organism evidence="5 6">
    <name type="scientific">Saccharomycopsis crataegensis</name>
    <dbReference type="NCBI Taxonomy" id="43959"/>
    <lineage>
        <taxon>Eukaryota</taxon>
        <taxon>Fungi</taxon>
        <taxon>Dikarya</taxon>
        <taxon>Ascomycota</taxon>
        <taxon>Saccharomycotina</taxon>
        <taxon>Saccharomycetes</taxon>
        <taxon>Saccharomycopsidaceae</taxon>
        <taxon>Saccharomycopsis</taxon>
    </lineage>
</organism>
<keyword evidence="2" id="KW-0325">Glycoprotein</keyword>
<dbReference type="Pfam" id="PF13928">
    <property type="entry name" value="Flocculin_t3"/>
    <property type="match status" value="1"/>
</dbReference>
<feature type="chain" id="PRO_5043899106" evidence="4">
    <location>
        <begin position="19"/>
        <end position="161"/>
    </location>
</feature>
<dbReference type="EMBL" id="BTFZ01000002">
    <property type="protein sequence ID" value="GMM34117.1"/>
    <property type="molecule type" value="Genomic_DNA"/>
</dbReference>
<protein>
    <submittedName>
        <fullName evidence="5">Uncharacterized protein</fullName>
    </submittedName>
</protein>
<feature type="compositionally biased region" description="Low complexity" evidence="3">
    <location>
        <begin position="109"/>
        <end position="122"/>
    </location>
</feature>
<evidence type="ECO:0000256" key="2">
    <source>
        <dbReference type="ARBA" id="ARBA00023180"/>
    </source>
</evidence>
<dbReference type="Proteomes" id="UP001360560">
    <property type="component" value="Unassembled WGS sequence"/>
</dbReference>